<feature type="compositionally biased region" description="Basic and acidic residues" evidence="1">
    <location>
        <begin position="171"/>
        <end position="180"/>
    </location>
</feature>
<evidence type="ECO:0000313" key="3">
    <source>
        <dbReference type="Proteomes" id="UP000410492"/>
    </source>
</evidence>
<feature type="region of interest" description="Disordered" evidence="1">
    <location>
        <begin position="316"/>
        <end position="338"/>
    </location>
</feature>
<dbReference type="Proteomes" id="UP000410492">
    <property type="component" value="Unassembled WGS sequence"/>
</dbReference>
<dbReference type="AlphaFoldDB" id="A0A653CEK9"/>
<accession>A0A653CEK9</accession>
<feature type="compositionally biased region" description="Basic residues" evidence="1">
    <location>
        <begin position="181"/>
        <end position="191"/>
    </location>
</feature>
<sequence>MNISSNTNFEVSVDLTGHTMATTLQMPQTVLQPPPLMRRMEDSTMQVVDDDIVCIESDSEDTQSNTPLYTGTTHLATTTIDTHLPTLPQGKIITIRKNNRIFKLMIPRNVIPNMSNSPCPVSLNIPGIGPLKLKIDPFVKYNASAIPSTVNTMPPALSPFSLNFDDIHHNYENSKTESEKRKPRSGTRRKSTSTSNRKDYIKKHMPTKADKFCFVPHEGIINTLGFTISECRQPKKCLSALNSAIRKIKMALTIKTNELKRLTNASRKSSHVKTVPISKIVGPQEVIDLSDSSDNESVCNNSLLVTKKVVILNDGKEHQKTIRKRKKSTARTKQPNKKSEANIKPCYVALVRDPYVEKVYRDIASKLGNDVTKSFTEKKQHTPPKLARPPSVDIMTHLIDTETKFRNQIAYIKPITVINEQNYRTIKSYRDEFCRTNIVYALKDSLPQFMLEDEDFIIAVASGYVKLVDDELLCSYFLRELGPKVKH</sequence>
<proteinExistence type="predicted"/>
<organism evidence="2 3">
    <name type="scientific">Callosobruchus maculatus</name>
    <name type="common">Southern cowpea weevil</name>
    <name type="synonym">Pulse bruchid</name>
    <dbReference type="NCBI Taxonomy" id="64391"/>
    <lineage>
        <taxon>Eukaryota</taxon>
        <taxon>Metazoa</taxon>
        <taxon>Ecdysozoa</taxon>
        <taxon>Arthropoda</taxon>
        <taxon>Hexapoda</taxon>
        <taxon>Insecta</taxon>
        <taxon>Pterygota</taxon>
        <taxon>Neoptera</taxon>
        <taxon>Endopterygota</taxon>
        <taxon>Coleoptera</taxon>
        <taxon>Polyphaga</taxon>
        <taxon>Cucujiformia</taxon>
        <taxon>Chrysomeloidea</taxon>
        <taxon>Chrysomelidae</taxon>
        <taxon>Bruchinae</taxon>
        <taxon>Bruchini</taxon>
        <taxon>Callosobruchus</taxon>
    </lineage>
</organism>
<keyword evidence="3" id="KW-1185">Reference proteome</keyword>
<gene>
    <name evidence="2" type="ORF">CALMAC_LOCUS8365</name>
</gene>
<feature type="region of interest" description="Disordered" evidence="1">
    <location>
        <begin position="171"/>
        <end position="201"/>
    </location>
</feature>
<dbReference type="EMBL" id="CAACVG010007586">
    <property type="protein sequence ID" value="VEN46183.1"/>
    <property type="molecule type" value="Genomic_DNA"/>
</dbReference>
<dbReference type="OrthoDB" id="6757273at2759"/>
<reference evidence="2 3" key="1">
    <citation type="submission" date="2019-01" db="EMBL/GenBank/DDBJ databases">
        <authorList>
            <person name="Sayadi A."/>
        </authorList>
    </citation>
    <scope>NUCLEOTIDE SEQUENCE [LARGE SCALE GENOMIC DNA]</scope>
</reference>
<name>A0A653CEK9_CALMS</name>
<evidence type="ECO:0000256" key="1">
    <source>
        <dbReference type="SAM" id="MobiDB-lite"/>
    </source>
</evidence>
<evidence type="ECO:0000313" key="2">
    <source>
        <dbReference type="EMBL" id="VEN46183.1"/>
    </source>
</evidence>
<protein>
    <submittedName>
        <fullName evidence="2">Uncharacterized protein</fullName>
    </submittedName>
</protein>
<feature type="compositionally biased region" description="Basic residues" evidence="1">
    <location>
        <begin position="321"/>
        <end position="336"/>
    </location>
</feature>